<comment type="caution">
    <text evidence="3">The sequence shown here is derived from an EMBL/GenBank/DDBJ whole genome shotgun (WGS) entry which is preliminary data.</text>
</comment>
<gene>
    <name evidence="3" type="ORF">Pcinc_040963</name>
</gene>
<accession>A0AAE1EIY1</accession>
<organism evidence="3 4">
    <name type="scientific">Petrolisthes cinctipes</name>
    <name type="common">Flat porcelain crab</name>
    <dbReference type="NCBI Taxonomy" id="88211"/>
    <lineage>
        <taxon>Eukaryota</taxon>
        <taxon>Metazoa</taxon>
        <taxon>Ecdysozoa</taxon>
        <taxon>Arthropoda</taxon>
        <taxon>Crustacea</taxon>
        <taxon>Multicrustacea</taxon>
        <taxon>Malacostraca</taxon>
        <taxon>Eumalacostraca</taxon>
        <taxon>Eucarida</taxon>
        <taxon>Decapoda</taxon>
        <taxon>Pleocyemata</taxon>
        <taxon>Anomura</taxon>
        <taxon>Galatheoidea</taxon>
        <taxon>Porcellanidae</taxon>
        <taxon>Petrolisthes</taxon>
    </lineage>
</organism>
<evidence type="ECO:0000256" key="1">
    <source>
        <dbReference type="SAM" id="MobiDB-lite"/>
    </source>
</evidence>
<evidence type="ECO:0000313" key="3">
    <source>
        <dbReference type="EMBL" id="KAK3852450.1"/>
    </source>
</evidence>
<dbReference type="Proteomes" id="UP001286313">
    <property type="component" value="Unassembled WGS sequence"/>
</dbReference>
<name>A0AAE1EIY1_PETCI</name>
<feature type="region of interest" description="Disordered" evidence="1">
    <location>
        <begin position="1"/>
        <end position="136"/>
    </location>
</feature>
<protein>
    <recommendedName>
        <fullName evidence="2">Mutator-like transposase domain-containing protein</fullName>
    </recommendedName>
</protein>
<dbReference type="EMBL" id="JAWQEG010007408">
    <property type="protein sequence ID" value="KAK3852450.1"/>
    <property type="molecule type" value="Genomic_DNA"/>
</dbReference>
<sequence length="521" mass="58449">MPKRKKATQKKAEMMKKRRRECRECRPPPPASQVQPVPATVAPPPPLDISPPVHPSLPPPPPHTFPRPSTPPSTTGKPQPSTLLLPRPSPSATDQPQPSTSFSRPPRPSPLVTEQPQPSTSSTSAPTRVPDKVTTPYDLRRKLMKDRQTVVTDIDDNKKQLQFSLEDIRRLLDIAACTACFAPLSLNAKTDCLSSKLTVTCTSCENGVVLRDETATTSTGELTTLQENNVKAVFEALYNDIGVTGLNRIVSTLGYDTFSQVQKEECVNHVSKRLGTRLRKLKKELVTTITTRTGKEVRRSVLSGRGQLTDNAINKVTCYFSRAVRGDVDKPYTSTQDMRKNILASYYHAVSTDVRPQHSYCPPGLDSWCFYRRGEADRTKPCRNHSQKPGYFSKIPFEHRQAILNVYTELTHDDLLKRCMKGETQNRNESLHSKLWMKAAKHKFVGLRRVNFVAQVVILDHNFGFEEAYFPRHLGFKTAVSKSANLQFLQKEYCRSVTPKKTARRKKKSAAGSSDYCPGGF</sequence>
<dbReference type="Pfam" id="PF20700">
    <property type="entry name" value="Mutator"/>
    <property type="match status" value="1"/>
</dbReference>
<evidence type="ECO:0000259" key="2">
    <source>
        <dbReference type="Pfam" id="PF20700"/>
    </source>
</evidence>
<feature type="compositionally biased region" description="Low complexity" evidence="1">
    <location>
        <begin position="72"/>
        <end position="86"/>
    </location>
</feature>
<keyword evidence="4" id="KW-1185">Reference proteome</keyword>
<feature type="domain" description="Mutator-like transposase" evidence="2">
    <location>
        <begin position="254"/>
        <end position="369"/>
    </location>
</feature>
<evidence type="ECO:0000313" key="4">
    <source>
        <dbReference type="Proteomes" id="UP001286313"/>
    </source>
</evidence>
<dbReference type="InterPro" id="IPR049012">
    <property type="entry name" value="Mutator_transp_dom"/>
</dbReference>
<reference evidence="3" key="1">
    <citation type="submission" date="2023-10" db="EMBL/GenBank/DDBJ databases">
        <title>Genome assemblies of two species of porcelain crab, Petrolisthes cinctipes and Petrolisthes manimaculis (Anomura: Porcellanidae).</title>
        <authorList>
            <person name="Angst P."/>
        </authorList>
    </citation>
    <scope>NUCLEOTIDE SEQUENCE</scope>
    <source>
        <strain evidence="3">PB745_01</strain>
        <tissue evidence="3">Gill</tissue>
    </source>
</reference>
<feature type="compositionally biased region" description="Low complexity" evidence="1">
    <location>
        <begin position="95"/>
        <end position="128"/>
    </location>
</feature>
<proteinExistence type="predicted"/>
<dbReference type="AlphaFoldDB" id="A0AAE1EIY1"/>
<feature type="compositionally biased region" description="Basic and acidic residues" evidence="1">
    <location>
        <begin position="10"/>
        <end position="26"/>
    </location>
</feature>
<feature type="compositionally biased region" description="Pro residues" evidence="1">
    <location>
        <begin position="41"/>
        <end position="71"/>
    </location>
</feature>